<organism evidence="1 2">
    <name type="scientific">Persea americana</name>
    <name type="common">Avocado</name>
    <dbReference type="NCBI Taxonomy" id="3435"/>
    <lineage>
        <taxon>Eukaryota</taxon>
        <taxon>Viridiplantae</taxon>
        <taxon>Streptophyta</taxon>
        <taxon>Embryophyta</taxon>
        <taxon>Tracheophyta</taxon>
        <taxon>Spermatophyta</taxon>
        <taxon>Magnoliopsida</taxon>
        <taxon>Magnoliidae</taxon>
        <taxon>Laurales</taxon>
        <taxon>Lauraceae</taxon>
        <taxon>Persea</taxon>
    </lineage>
</organism>
<evidence type="ECO:0000313" key="2">
    <source>
        <dbReference type="Proteomes" id="UP001234297"/>
    </source>
</evidence>
<name>A0ACC2MHN1_PERAE</name>
<proteinExistence type="predicted"/>
<dbReference type="Proteomes" id="UP001234297">
    <property type="component" value="Chromosome 2"/>
</dbReference>
<protein>
    <submittedName>
        <fullName evidence="1">Uncharacterized protein</fullName>
    </submittedName>
</protein>
<accession>A0ACC2MHN1</accession>
<reference evidence="1 2" key="1">
    <citation type="journal article" date="2022" name="Hortic Res">
        <title>A haplotype resolved chromosomal level avocado genome allows analysis of novel avocado genes.</title>
        <authorList>
            <person name="Nath O."/>
            <person name="Fletcher S.J."/>
            <person name="Hayward A."/>
            <person name="Shaw L.M."/>
            <person name="Masouleh A.K."/>
            <person name="Furtado A."/>
            <person name="Henry R.J."/>
            <person name="Mitter N."/>
        </authorList>
    </citation>
    <scope>NUCLEOTIDE SEQUENCE [LARGE SCALE GENOMIC DNA]</scope>
    <source>
        <strain evidence="2">cv. Hass</strain>
    </source>
</reference>
<comment type="caution">
    <text evidence="1">The sequence shown here is derived from an EMBL/GenBank/DDBJ whole genome shotgun (WGS) entry which is preliminary data.</text>
</comment>
<sequence>MAIKTFSIFWIFTFILMSQAFIAPCTQGSRPMGPRGGNMVSHDTNLQVNGFHQMFPRLSKSLDVPLTSARTVPTGPDPLHHHNHSPLEPFP</sequence>
<dbReference type="EMBL" id="CM056810">
    <property type="protein sequence ID" value="KAJ8645217.1"/>
    <property type="molecule type" value="Genomic_DNA"/>
</dbReference>
<evidence type="ECO:0000313" key="1">
    <source>
        <dbReference type="EMBL" id="KAJ8645217.1"/>
    </source>
</evidence>
<keyword evidence="2" id="KW-1185">Reference proteome</keyword>
<gene>
    <name evidence="1" type="ORF">MRB53_006965</name>
</gene>